<evidence type="ECO:0000313" key="3">
    <source>
        <dbReference type="Proteomes" id="UP001054945"/>
    </source>
</evidence>
<keyword evidence="3" id="KW-1185">Reference proteome</keyword>
<comment type="caution">
    <text evidence="2">The sequence shown here is derived from an EMBL/GenBank/DDBJ whole genome shotgun (WGS) entry which is preliminary data.</text>
</comment>
<evidence type="ECO:0000313" key="2">
    <source>
        <dbReference type="EMBL" id="GIY68266.1"/>
    </source>
</evidence>
<organism evidence="2 3">
    <name type="scientific">Caerostris extrusa</name>
    <name type="common">Bark spider</name>
    <name type="synonym">Caerostris bankana</name>
    <dbReference type="NCBI Taxonomy" id="172846"/>
    <lineage>
        <taxon>Eukaryota</taxon>
        <taxon>Metazoa</taxon>
        <taxon>Ecdysozoa</taxon>
        <taxon>Arthropoda</taxon>
        <taxon>Chelicerata</taxon>
        <taxon>Arachnida</taxon>
        <taxon>Araneae</taxon>
        <taxon>Araneomorphae</taxon>
        <taxon>Entelegynae</taxon>
        <taxon>Araneoidea</taxon>
        <taxon>Araneidae</taxon>
        <taxon>Caerostris</taxon>
    </lineage>
</organism>
<dbReference type="AlphaFoldDB" id="A0AAV4VED8"/>
<accession>A0AAV4VED8</accession>
<name>A0AAV4VED8_CAEEX</name>
<sequence length="92" mass="9863">MGTAIGGSSNSVGPLMRPGSIIIKRSFDKSSQIIWALRLEVLLFSRYEARSYIIIKQSFDKGRSSSPSNNMGTAIGGSSNSVGPLMRPEVIS</sequence>
<reference evidence="2 3" key="1">
    <citation type="submission" date="2021-06" db="EMBL/GenBank/DDBJ databases">
        <title>Caerostris extrusa draft genome.</title>
        <authorList>
            <person name="Kono N."/>
            <person name="Arakawa K."/>
        </authorList>
    </citation>
    <scope>NUCLEOTIDE SEQUENCE [LARGE SCALE GENOMIC DNA]</scope>
</reference>
<dbReference type="EMBL" id="BPLR01014353">
    <property type="protein sequence ID" value="GIY68266.1"/>
    <property type="molecule type" value="Genomic_DNA"/>
</dbReference>
<dbReference type="Proteomes" id="UP001054945">
    <property type="component" value="Unassembled WGS sequence"/>
</dbReference>
<proteinExistence type="predicted"/>
<evidence type="ECO:0000256" key="1">
    <source>
        <dbReference type="SAM" id="MobiDB-lite"/>
    </source>
</evidence>
<feature type="compositionally biased region" description="Polar residues" evidence="1">
    <location>
        <begin position="64"/>
        <end position="82"/>
    </location>
</feature>
<gene>
    <name evidence="2" type="ORF">CEXT_253601</name>
</gene>
<protein>
    <submittedName>
        <fullName evidence="2">Uncharacterized protein</fullName>
    </submittedName>
</protein>
<feature type="region of interest" description="Disordered" evidence="1">
    <location>
        <begin position="61"/>
        <end position="92"/>
    </location>
</feature>